<dbReference type="Pfam" id="PF20973">
    <property type="entry name" value="VUPS"/>
    <property type="match status" value="1"/>
</dbReference>
<dbReference type="CDD" id="cd01949">
    <property type="entry name" value="GGDEF"/>
    <property type="match status" value="1"/>
</dbReference>
<dbReference type="RefSeq" id="WP_034220785.1">
    <property type="nucleotide sequence ID" value="NZ_AVCJ01000002.1"/>
</dbReference>
<dbReference type="NCBIfam" id="TIGR00254">
    <property type="entry name" value="GGDEF"/>
    <property type="match status" value="1"/>
</dbReference>
<dbReference type="GO" id="GO:0043709">
    <property type="term" value="P:cell adhesion involved in single-species biofilm formation"/>
    <property type="evidence" value="ECO:0007669"/>
    <property type="project" value="TreeGrafter"/>
</dbReference>
<comment type="catalytic activity">
    <reaction evidence="3">
        <text>2 GTP = 3',3'-c-di-GMP + 2 diphosphate</text>
        <dbReference type="Rhea" id="RHEA:24898"/>
        <dbReference type="ChEBI" id="CHEBI:33019"/>
        <dbReference type="ChEBI" id="CHEBI:37565"/>
        <dbReference type="ChEBI" id="CHEBI:58805"/>
        <dbReference type="EC" id="2.7.7.65"/>
    </reaction>
</comment>
<feature type="transmembrane region" description="Helical" evidence="4">
    <location>
        <begin position="160"/>
        <end position="185"/>
    </location>
</feature>
<evidence type="ECO:0000259" key="5">
    <source>
        <dbReference type="PROSITE" id="PS50887"/>
    </source>
</evidence>
<feature type="transmembrane region" description="Helical" evidence="4">
    <location>
        <begin position="28"/>
        <end position="49"/>
    </location>
</feature>
<evidence type="ECO:0000256" key="2">
    <source>
        <dbReference type="ARBA" id="ARBA00012528"/>
    </source>
</evidence>
<dbReference type="GO" id="GO:0005886">
    <property type="term" value="C:plasma membrane"/>
    <property type="evidence" value="ECO:0007669"/>
    <property type="project" value="TreeGrafter"/>
</dbReference>
<feature type="transmembrane region" description="Helical" evidence="4">
    <location>
        <begin position="55"/>
        <end position="75"/>
    </location>
</feature>
<evidence type="ECO:0000313" key="7">
    <source>
        <dbReference type="Proteomes" id="UP000029085"/>
    </source>
</evidence>
<protein>
    <recommendedName>
        <fullName evidence="2">diguanylate cyclase</fullName>
        <ecNumber evidence="2">2.7.7.65</ecNumber>
    </recommendedName>
</protein>
<feature type="domain" description="GGDEF" evidence="5">
    <location>
        <begin position="284"/>
        <end position="415"/>
    </location>
</feature>
<dbReference type="OrthoDB" id="9803824at2"/>
<comment type="caution">
    <text evidence="6">The sequence shown here is derived from an EMBL/GenBank/DDBJ whole genome shotgun (WGS) entry which is preliminary data.</text>
</comment>
<keyword evidence="7" id="KW-1185">Reference proteome</keyword>
<name>A0A087MKX0_9GAMM</name>
<dbReference type="STRING" id="1121014.N788_09050"/>
<organism evidence="6 7">
    <name type="scientific">Arenimonas donghaensis DSM 18148 = HO3-R19</name>
    <dbReference type="NCBI Taxonomy" id="1121014"/>
    <lineage>
        <taxon>Bacteria</taxon>
        <taxon>Pseudomonadati</taxon>
        <taxon>Pseudomonadota</taxon>
        <taxon>Gammaproteobacteria</taxon>
        <taxon>Lysobacterales</taxon>
        <taxon>Lysobacteraceae</taxon>
        <taxon>Arenimonas</taxon>
    </lineage>
</organism>
<dbReference type="GO" id="GO:1902201">
    <property type="term" value="P:negative regulation of bacterial-type flagellum-dependent cell motility"/>
    <property type="evidence" value="ECO:0007669"/>
    <property type="project" value="TreeGrafter"/>
</dbReference>
<evidence type="ECO:0000256" key="1">
    <source>
        <dbReference type="ARBA" id="ARBA00001946"/>
    </source>
</evidence>
<sequence length="415" mass="45092">MLGISLQAGIAVLTLLLLFGLRQRFGLAPMYVFIGALQVLQTLTATIFVPTSLGLVFSPGSSVMFSAGLVGVLLVYLREDAPEARRLILALLAANAAAGALMFLLSLQVQDPSVLNGPGLNARSLFYGGGTLVLGTVLLAVDAVLVVVLYEFFARWARGLFLPIVATLTTVLAFDSLVFITAVFWDAPAAEYWVTLLNSVLSKTMVATGYALVCTTYLNHFEREPFAFFQGGKPREIFAIFTYRQKYELARREAMHDGLTGVFNRAYFDVTAQHDVSTCARAKHPLSLMFIDLDHFKQINDTHGHRVGDAVLRAAATCLAGGRRPSDYLCRYGGEEFVMVLPNTALSGAIGIAEQLRFQVASLHERGISPVATTASFGVASMPQDGQTLGQLIEAADRRLYRAKANGRDRVEARD</sequence>
<dbReference type="FunFam" id="3.30.70.270:FF:000001">
    <property type="entry name" value="Diguanylate cyclase domain protein"/>
    <property type="match status" value="1"/>
</dbReference>
<feature type="transmembrane region" description="Helical" evidence="4">
    <location>
        <begin position="6"/>
        <end position="21"/>
    </location>
</feature>
<keyword evidence="4" id="KW-0812">Transmembrane</keyword>
<keyword evidence="4" id="KW-0472">Membrane</keyword>
<dbReference type="InterPro" id="IPR029787">
    <property type="entry name" value="Nucleotide_cyclase"/>
</dbReference>
<proteinExistence type="predicted"/>
<reference evidence="6 7" key="2">
    <citation type="journal article" date="2015" name="Stand. Genomic Sci.">
        <title>High quality draft genomic sequence of Arenimonas donghaensis DSM 18148(T).</title>
        <authorList>
            <person name="Chen F."/>
            <person name="Wang H."/>
            <person name="Cao Y."/>
            <person name="Li X."/>
            <person name="Wang G."/>
        </authorList>
    </citation>
    <scope>NUCLEOTIDE SEQUENCE [LARGE SCALE GENOMIC DNA]</scope>
    <source>
        <strain evidence="6 7">HO3-R19</strain>
    </source>
</reference>
<dbReference type="InterPro" id="IPR043128">
    <property type="entry name" value="Rev_trsase/Diguanyl_cyclase"/>
</dbReference>
<dbReference type="EC" id="2.7.7.65" evidence="2"/>
<dbReference type="SUPFAM" id="SSF55073">
    <property type="entry name" value="Nucleotide cyclase"/>
    <property type="match status" value="1"/>
</dbReference>
<evidence type="ECO:0000256" key="4">
    <source>
        <dbReference type="SAM" id="Phobius"/>
    </source>
</evidence>
<comment type="cofactor">
    <cofactor evidence="1">
        <name>Mg(2+)</name>
        <dbReference type="ChEBI" id="CHEBI:18420"/>
    </cofactor>
</comment>
<feature type="transmembrane region" description="Helical" evidence="4">
    <location>
        <begin position="87"/>
        <end position="105"/>
    </location>
</feature>
<dbReference type="Pfam" id="PF00990">
    <property type="entry name" value="GGDEF"/>
    <property type="match status" value="1"/>
</dbReference>
<keyword evidence="4" id="KW-1133">Transmembrane helix</keyword>
<dbReference type="SMART" id="SM00267">
    <property type="entry name" value="GGDEF"/>
    <property type="match status" value="1"/>
</dbReference>
<dbReference type="InterPro" id="IPR048533">
    <property type="entry name" value="VUPS"/>
</dbReference>
<evidence type="ECO:0000313" key="6">
    <source>
        <dbReference type="EMBL" id="KFL37523.1"/>
    </source>
</evidence>
<dbReference type="AlphaFoldDB" id="A0A087MKX0"/>
<dbReference type="EMBL" id="AVCJ01000002">
    <property type="protein sequence ID" value="KFL37523.1"/>
    <property type="molecule type" value="Genomic_DNA"/>
</dbReference>
<dbReference type="InterPro" id="IPR000160">
    <property type="entry name" value="GGDEF_dom"/>
</dbReference>
<evidence type="ECO:0000256" key="3">
    <source>
        <dbReference type="ARBA" id="ARBA00034247"/>
    </source>
</evidence>
<dbReference type="PROSITE" id="PS50887">
    <property type="entry name" value="GGDEF"/>
    <property type="match status" value="1"/>
</dbReference>
<accession>A0A087MKX0</accession>
<dbReference type="PATRIC" id="fig|1121014.3.peg.571"/>
<feature type="transmembrane region" description="Helical" evidence="4">
    <location>
        <begin position="125"/>
        <end position="153"/>
    </location>
</feature>
<dbReference type="PANTHER" id="PTHR45138">
    <property type="entry name" value="REGULATORY COMPONENTS OF SENSORY TRANSDUCTION SYSTEM"/>
    <property type="match status" value="1"/>
</dbReference>
<reference evidence="7" key="1">
    <citation type="submission" date="2013-08" db="EMBL/GenBank/DDBJ databases">
        <title>Genome sequencing of Arenimonas donghaensis.</title>
        <authorList>
            <person name="Chen F."/>
            <person name="Wang G."/>
        </authorList>
    </citation>
    <scope>NUCLEOTIDE SEQUENCE [LARGE SCALE GENOMIC DNA]</scope>
    <source>
        <strain evidence="7">HO3-R19</strain>
    </source>
</reference>
<dbReference type="GO" id="GO:0052621">
    <property type="term" value="F:diguanylate cyclase activity"/>
    <property type="evidence" value="ECO:0007669"/>
    <property type="project" value="UniProtKB-EC"/>
</dbReference>
<dbReference type="Gene3D" id="3.30.70.270">
    <property type="match status" value="1"/>
</dbReference>
<dbReference type="Proteomes" id="UP000029085">
    <property type="component" value="Unassembled WGS sequence"/>
</dbReference>
<dbReference type="InterPro" id="IPR050469">
    <property type="entry name" value="Diguanylate_Cyclase"/>
</dbReference>
<gene>
    <name evidence="6" type="ORF">N788_09050</name>
</gene>
<dbReference type="PANTHER" id="PTHR45138:SF9">
    <property type="entry name" value="DIGUANYLATE CYCLASE DGCM-RELATED"/>
    <property type="match status" value="1"/>
</dbReference>
<feature type="transmembrane region" description="Helical" evidence="4">
    <location>
        <begin position="197"/>
        <end position="218"/>
    </location>
</feature>